<dbReference type="EMBL" id="UXSR01002108">
    <property type="protein sequence ID" value="VDD78699.1"/>
    <property type="molecule type" value="Genomic_DNA"/>
</dbReference>
<gene>
    <name evidence="1" type="ORF">MCOS_LOCUS4702</name>
</gene>
<evidence type="ECO:0000313" key="2">
    <source>
        <dbReference type="Proteomes" id="UP000267029"/>
    </source>
</evidence>
<dbReference type="Proteomes" id="UP000267029">
    <property type="component" value="Unassembled WGS sequence"/>
</dbReference>
<reference evidence="1 2" key="1">
    <citation type="submission" date="2018-10" db="EMBL/GenBank/DDBJ databases">
        <authorList>
            <consortium name="Pathogen Informatics"/>
        </authorList>
    </citation>
    <scope>NUCLEOTIDE SEQUENCE [LARGE SCALE GENOMIC DNA]</scope>
</reference>
<sequence>MAHYYNKKSIMTSRDIQTGELAKHAVSAEGTRAVNNFTDSK</sequence>
<dbReference type="Gene3D" id="1.10.20.10">
    <property type="entry name" value="Histone, subunit A"/>
    <property type="match status" value="1"/>
</dbReference>
<organism evidence="1 2">
    <name type="scientific">Mesocestoides corti</name>
    <name type="common">Flatworm</name>
    <dbReference type="NCBI Taxonomy" id="53468"/>
    <lineage>
        <taxon>Eukaryota</taxon>
        <taxon>Metazoa</taxon>
        <taxon>Spiralia</taxon>
        <taxon>Lophotrochozoa</taxon>
        <taxon>Platyhelminthes</taxon>
        <taxon>Cestoda</taxon>
        <taxon>Eucestoda</taxon>
        <taxon>Cyclophyllidea</taxon>
        <taxon>Mesocestoididae</taxon>
        <taxon>Mesocestoides</taxon>
    </lineage>
</organism>
<proteinExistence type="predicted"/>
<accession>A0A3P6HSC7</accession>
<keyword evidence="2" id="KW-1185">Reference proteome</keyword>
<name>A0A3P6HSC7_MESCO</name>
<dbReference type="GO" id="GO:0046982">
    <property type="term" value="F:protein heterodimerization activity"/>
    <property type="evidence" value="ECO:0007669"/>
    <property type="project" value="InterPro"/>
</dbReference>
<protein>
    <submittedName>
        <fullName evidence="1">Uncharacterized protein</fullName>
    </submittedName>
</protein>
<dbReference type="SUPFAM" id="SSF47113">
    <property type="entry name" value="Histone-fold"/>
    <property type="match status" value="1"/>
</dbReference>
<dbReference type="AlphaFoldDB" id="A0A3P6HSC7"/>
<dbReference type="OrthoDB" id="7430073at2759"/>
<evidence type="ECO:0000313" key="1">
    <source>
        <dbReference type="EMBL" id="VDD78699.1"/>
    </source>
</evidence>
<dbReference type="InterPro" id="IPR009072">
    <property type="entry name" value="Histone-fold"/>
</dbReference>